<evidence type="ECO:0000256" key="1">
    <source>
        <dbReference type="ARBA" id="ARBA00004792"/>
    </source>
</evidence>
<dbReference type="GO" id="GO:0017000">
    <property type="term" value="P:antibiotic biosynthetic process"/>
    <property type="evidence" value="ECO:0007669"/>
    <property type="project" value="UniProtKB-KW"/>
</dbReference>
<dbReference type="PROSITE" id="PS00012">
    <property type="entry name" value="PHOSPHOPANTETHEINE"/>
    <property type="match status" value="1"/>
</dbReference>
<dbReference type="Gene3D" id="3.10.129.110">
    <property type="entry name" value="Polyketide synthase dehydratase"/>
    <property type="match status" value="1"/>
</dbReference>
<dbReference type="SUPFAM" id="SSF51735">
    <property type="entry name" value="NAD(P)-binding Rossmann-fold domains"/>
    <property type="match status" value="2"/>
</dbReference>
<dbReference type="FunFam" id="1.10.1200.10:FF:000007">
    <property type="entry name" value="Probable polyketide synthase pks17"/>
    <property type="match status" value="1"/>
</dbReference>
<dbReference type="InterPro" id="IPR020806">
    <property type="entry name" value="PKS_PP-bd"/>
</dbReference>
<dbReference type="InterPro" id="IPR049552">
    <property type="entry name" value="PKS_DH_N"/>
</dbReference>
<feature type="domain" description="Carrier" evidence="9">
    <location>
        <begin position="866"/>
        <end position="930"/>
    </location>
</feature>
<dbReference type="SMART" id="SM00822">
    <property type="entry name" value="PKS_KR"/>
    <property type="match status" value="1"/>
</dbReference>
<evidence type="ECO:0000256" key="6">
    <source>
        <dbReference type="ARBA" id="ARBA00023268"/>
    </source>
</evidence>
<feature type="region of interest" description="N-terminal hotdog fold" evidence="7">
    <location>
        <begin position="115"/>
        <end position="237"/>
    </location>
</feature>
<feature type="region of interest" description="Disordered" evidence="8">
    <location>
        <begin position="216"/>
        <end position="240"/>
    </location>
</feature>
<evidence type="ECO:0000313" key="12">
    <source>
        <dbReference type="Proteomes" id="UP000295345"/>
    </source>
</evidence>
<keyword evidence="2" id="KW-0596">Phosphopantetheine</keyword>
<keyword evidence="6" id="KW-0511">Multifunctional enzyme</keyword>
<protein>
    <submittedName>
        <fullName evidence="11">SDR family NAD(P)-dependent oxidoreductase</fullName>
    </submittedName>
</protein>
<dbReference type="Pfam" id="PF22953">
    <property type="entry name" value="SpnB_Rossmann"/>
    <property type="match status" value="1"/>
</dbReference>
<dbReference type="Pfam" id="PF00550">
    <property type="entry name" value="PP-binding"/>
    <property type="match status" value="1"/>
</dbReference>
<evidence type="ECO:0000259" key="10">
    <source>
        <dbReference type="PROSITE" id="PS52019"/>
    </source>
</evidence>
<dbReference type="InterPro" id="IPR050091">
    <property type="entry name" value="PKS_NRPS_Biosynth_Enz"/>
</dbReference>
<evidence type="ECO:0000313" key="11">
    <source>
        <dbReference type="EMBL" id="TDC62053.1"/>
    </source>
</evidence>
<dbReference type="PROSITE" id="PS52019">
    <property type="entry name" value="PKS_MFAS_DH"/>
    <property type="match status" value="1"/>
</dbReference>
<evidence type="ECO:0000256" key="5">
    <source>
        <dbReference type="ARBA" id="ARBA00023194"/>
    </source>
</evidence>
<dbReference type="InterPro" id="IPR009081">
    <property type="entry name" value="PP-bd_ACP"/>
</dbReference>
<name>A0A4R4SKI6_9ACTN</name>
<evidence type="ECO:0000259" key="9">
    <source>
        <dbReference type="PROSITE" id="PS50075"/>
    </source>
</evidence>
<dbReference type="EMBL" id="SMKI01000689">
    <property type="protein sequence ID" value="TDC62053.1"/>
    <property type="molecule type" value="Genomic_DNA"/>
</dbReference>
<dbReference type="SMART" id="SM01294">
    <property type="entry name" value="PKS_PP_betabranch"/>
    <property type="match status" value="1"/>
</dbReference>
<dbReference type="InterPro" id="IPR055123">
    <property type="entry name" value="SpnB-like_Rossmann"/>
</dbReference>
<dbReference type="InterPro" id="IPR036736">
    <property type="entry name" value="ACP-like_sf"/>
</dbReference>
<dbReference type="OrthoDB" id="9778690at2"/>
<feature type="region of interest" description="C-terminal hotdog fold" evidence="7">
    <location>
        <begin position="249"/>
        <end position="388"/>
    </location>
</feature>
<dbReference type="InterPro" id="IPR036291">
    <property type="entry name" value="NAD(P)-bd_dom_sf"/>
</dbReference>
<dbReference type="Gene3D" id="1.10.1200.10">
    <property type="entry name" value="ACP-like"/>
    <property type="match status" value="1"/>
</dbReference>
<reference evidence="11 12" key="1">
    <citation type="submission" date="2019-03" db="EMBL/GenBank/DDBJ databases">
        <title>Draft genome sequences of novel Actinobacteria.</title>
        <authorList>
            <person name="Sahin N."/>
            <person name="Ay H."/>
            <person name="Saygin H."/>
        </authorList>
    </citation>
    <scope>NUCLEOTIDE SEQUENCE [LARGE SCALE GENOMIC DNA]</scope>
    <source>
        <strain evidence="11 12">DSM 41900</strain>
    </source>
</reference>
<dbReference type="InterPro" id="IPR049551">
    <property type="entry name" value="PKS_DH_C"/>
</dbReference>
<sequence length="930" mass="98134">ETTRLLLKQGHRLFVEASPHPVLTIGLQETIDTTETKATTIGTLRRDEGGPHRFTTALAEAFVHGAPVQWPPFFTDTNARQVELPTYAFQRQRYWLAPVAGSGDPAGLGLDTADHPLLGAALQMPDGGAVFTGRLSLQTQPWLADHAVANTVLLPGTVFVELAIRAGDEVGCDRIEELTLQAPLVLPDKGAVAIQVRLDTPDQTGHRTLTIHSRTDNDNADWTQHATGTLTTGTPSSTNDLSAWPPPGAEPIDLDGFYPGMAEAGYGYGPTFQGLQAAWRQGDEIFAEVALPQQAHEQATQFGIHPALLDATLHAIGLGDFFDTPGQVRLPFAWNGLSLTATGATHARVRLAAAGPDAVEILVADGSGRSVAEAESLVMRPIALDRLERTRSGDRNSLLELNWVELPAVTAPATGRWSVVGPDSLGLQEGLAQAGLQVSDSADDGTVPDVLVLPCVSSPGTTPDAEDVRAAVSRTLSSVQQWLSDERFATTRMVVVTRGAVAAGPDETVSDLTQAGVWGLLRSAQSEHPDRFTLVDLDADESSVKVLPAVLAANEPQLVIRGETMRAPRLAYRDADSAARSTPRALATDGTVLITGGTGTLGGLVARHLVAEHGVRHLLLTSRRGPDAPGADALAAELTELGAQVTITACDTADRSAVTKLLATIPAEHPLTGVIHAAGVLADGVLDSLSTEQVETVLRPKVDAALHLHELTQNHDLAAFVLFSSAAGVLGAPGQANYAAANAFLDALAARRRAHGLAATSIAWGLWAEASGMTGQLNEHDIARMSRSGLTPLTTEQGLALLDAALTDHQPLVVAARVRTHAGSAAVPTMLRGLVRAPSRRTAASAADTSVLQRQLATASETEQQRILTDLVRTHVATVLGHTTPDNITTDQAFKELGFDSLTAVELRNRLTTTTGQRLPATLIFDHPTP</sequence>
<dbReference type="GO" id="GO:0031177">
    <property type="term" value="F:phosphopantetheine binding"/>
    <property type="evidence" value="ECO:0007669"/>
    <property type="project" value="InterPro"/>
</dbReference>
<dbReference type="InterPro" id="IPR006162">
    <property type="entry name" value="Ppantetheine_attach_site"/>
</dbReference>
<dbReference type="Gene3D" id="3.40.366.10">
    <property type="entry name" value="Malonyl-Coenzyme A Acyl Carrier Protein, domain 2"/>
    <property type="match status" value="1"/>
</dbReference>
<dbReference type="Gene3D" id="3.30.70.3290">
    <property type="match status" value="1"/>
</dbReference>
<evidence type="ECO:0000256" key="2">
    <source>
        <dbReference type="ARBA" id="ARBA00022450"/>
    </source>
</evidence>
<dbReference type="Pfam" id="PF14765">
    <property type="entry name" value="PS-DH"/>
    <property type="match status" value="1"/>
</dbReference>
<comment type="pathway">
    <text evidence="1">Antibiotic biosynthesis.</text>
</comment>
<accession>A0A4R4SKI6</accession>
<feature type="compositionally biased region" description="Low complexity" evidence="8">
    <location>
        <begin position="227"/>
        <end position="238"/>
    </location>
</feature>
<dbReference type="CDD" id="cd08956">
    <property type="entry name" value="KR_3_FAS_SDR_x"/>
    <property type="match status" value="1"/>
</dbReference>
<dbReference type="SMART" id="SM00826">
    <property type="entry name" value="PKS_DH"/>
    <property type="match status" value="1"/>
</dbReference>
<evidence type="ECO:0000256" key="4">
    <source>
        <dbReference type="ARBA" id="ARBA00022679"/>
    </source>
</evidence>
<comment type="caution">
    <text evidence="11">The sequence shown here is derived from an EMBL/GenBank/DDBJ whole genome shotgun (WGS) entry which is preliminary data.</text>
</comment>
<dbReference type="GO" id="GO:0004312">
    <property type="term" value="F:fatty acid synthase activity"/>
    <property type="evidence" value="ECO:0007669"/>
    <property type="project" value="TreeGrafter"/>
</dbReference>
<organism evidence="11 12">
    <name type="scientific">Streptomyces hainanensis</name>
    <dbReference type="NCBI Taxonomy" id="402648"/>
    <lineage>
        <taxon>Bacteria</taxon>
        <taxon>Bacillati</taxon>
        <taxon>Actinomycetota</taxon>
        <taxon>Actinomycetes</taxon>
        <taxon>Kitasatosporales</taxon>
        <taxon>Streptomycetaceae</taxon>
        <taxon>Streptomyces</taxon>
    </lineage>
</organism>
<gene>
    <name evidence="11" type="ORF">E1283_34725</name>
</gene>
<dbReference type="Gene3D" id="3.40.50.720">
    <property type="entry name" value="NAD(P)-binding Rossmann-like Domain"/>
    <property type="match status" value="1"/>
</dbReference>
<keyword evidence="5" id="KW-0045">Antibiotic biosynthesis</keyword>
<dbReference type="PROSITE" id="PS50075">
    <property type="entry name" value="CARRIER"/>
    <property type="match status" value="1"/>
</dbReference>
<dbReference type="InterPro" id="IPR057326">
    <property type="entry name" value="KR_dom"/>
</dbReference>
<dbReference type="FunFam" id="3.40.50.720:FF:000381">
    <property type="entry name" value="Probable polyketide synthase pks17"/>
    <property type="match status" value="1"/>
</dbReference>
<dbReference type="InterPro" id="IPR013968">
    <property type="entry name" value="PKS_KR"/>
</dbReference>
<feature type="domain" description="PKS/mFAS DH" evidence="10">
    <location>
        <begin position="115"/>
        <end position="388"/>
    </location>
</feature>
<dbReference type="Pfam" id="PF08659">
    <property type="entry name" value="KR"/>
    <property type="match status" value="1"/>
</dbReference>
<feature type="non-terminal residue" evidence="11">
    <location>
        <position position="1"/>
    </location>
</feature>
<feature type="active site" description="Proton acceptor; for dehydratase activity" evidence="7">
    <location>
        <position position="146"/>
    </location>
</feature>
<dbReference type="PANTHER" id="PTHR43775">
    <property type="entry name" value="FATTY ACID SYNTHASE"/>
    <property type="match status" value="1"/>
</dbReference>
<keyword evidence="3" id="KW-0597">Phosphoprotein</keyword>
<dbReference type="Proteomes" id="UP000295345">
    <property type="component" value="Unassembled WGS sequence"/>
</dbReference>
<keyword evidence="4" id="KW-0808">Transferase</keyword>
<evidence type="ECO:0000256" key="3">
    <source>
        <dbReference type="ARBA" id="ARBA00022553"/>
    </source>
</evidence>
<dbReference type="PANTHER" id="PTHR43775:SF51">
    <property type="entry name" value="INACTIVE PHENOLPHTHIOCEROL SYNTHESIS POLYKETIDE SYNTHASE TYPE I PKS1-RELATED"/>
    <property type="match status" value="1"/>
</dbReference>
<dbReference type="SMART" id="SM00823">
    <property type="entry name" value="PKS_PP"/>
    <property type="match status" value="1"/>
</dbReference>
<evidence type="ECO:0000256" key="8">
    <source>
        <dbReference type="SAM" id="MobiDB-lite"/>
    </source>
</evidence>
<dbReference type="InterPro" id="IPR020807">
    <property type="entry name" value="PKS_DH"/>
</dbReference>
<proteinExistence type="predicted"/>
<dbReference type="InterPro" id="IPR001227">
    <property type="entry name" value="Ac_transferase_dom_sf"/>
</dbReference>
<keyword evidence="12" id="KW-1185">Reference proteome</keyword>
<dbReference type="Pfam" id="PF21089">
    <property type="entry name" value="PKS_DH_N"/>
    <property type="match status" value="1"/>
</dbReference>
<feature type="non-terminal residue" evidence="11">
    <location>
        <position position="930"/>
    </location>
</feature>
<dbReference type="AlphaFoldDB" id="A0A4R4SKI6"/>
<dbReference type="InterPro" id="IPR042104">
    <property type="entry name" value="PKS_dehydratase_sf"/>
</dbReference>
<dbReference type="InterPro" id="IPR049900">
    <property type="entry name" value="PKS_mFAS_DH"/>
</dbReference>
<evidence type="ECO:0000256" key="7">
    <source>
        <dbReference type="PROSITE-ProRule" id="PRU01363"/>
    </source>
</evidence>
<feature type="active site" description="Proton donor; for dehydratase activity" evidence="7">
    <location>
        <position position="310"/>
    </location>
</feature>
<dbReference type="GO" id="GO:0006633">
    <property type="term" value="P:fatty acid biosynthetic process"/>
    <property type="evidence" value="ECO:0007669"/>
    <property type="project" value="TreeGrafter"/>
</dbReference>
<dbReference type="SUPFAM" id="SSF47336">
    <property type="entry name" value="ACP-like"/>
    <property type="match status" value="1"/>
</dbReference>